<dbReference type="GO" id="GO:0070403">
    <property type="term" value="F:NAD+ binding"/>
    <property type="evidence" value="ECO:0007669"/>
    <property type="project" value="InterPro"/>
</dbReference>
<protein>
    <recommendedName>
        <fullName evidence="5">NAD-dependent epimerase/dehydratase domain-containing protein</fullName>
    </recommendedName>
</protein>
<evidence type="ECO:0000256" key="3">
    <source>
        <dbReference type="ARBA" id="ARBA00023027"/>
    </source>
</evidence>
<evidence type="ECO:0000259" key="5">
    <source>
        <dbReference type="Pfam" id="PF01370"/>
    </source>
</evidence>
<dbReference type="InterPro" id="IPR036291">
    <property type="entry name" value="NAD(P)-bd_dom_sf"/>
</dbReference>
<gene>
    <name evidence="6" type="ORF">S06H3_41031</name>
</gene>
<dbReference type="PANTHER" id="PTHR43078">
    <property type="entry name" value="UDP-GLUCURONIC ACID DECARBOXYLASE-RELATED"/>
    <property type="match status" value="1"/>
</dbReference>
<keyword evidence="3" id="KW-0520">NAD</keyword>
<dbReference type="GO" id="GO:0005737">
    <property type="term" value="C:cytoplasm"/>
    <property type="evidence" value="ECO:0007669"/>
    <property type="project" value="TreeGrafter"/>
</dbReference>
<organism evidence="6">
    <name type="scientific">marine sediment metagenome</name>
    <dbReference type="NCBI Taxonomy" id="412755"/>
    <lineage>
        <taxon>unclassified sequences</taxon>
        <taxon>metagenomes</taxon>
        <taxon>ecological metagenomes</taxon>
    </lineage>
</organism>
<dbReference type="InterPro" id="IPR001509">
    <property type="entry name" value="Epimerase_deHydtase"/>
</dbReference>
<evidence type="ECO:0000256" key="2">
    <source>
        <dbReference type="ARBA" id="ARBA00022793"/>
    </source>
</evidence>
<dbReference type="GO" id="GO:0042732">
    <property type="term" value="P:D-xylose metabolic process"/>
    <property type="evidence" value="ECO:0007669"/>
    <property type="project" value="InterPro"/>
</dbReference>
<feature type="non-terminal residue" evidence="6">
    <location>
        <position position="73"/>
    </location>
</feature>
<keyword evidence="4" id="KW-0456">Lyase</keyword>
<evidence type="ECO:0000313" key="6">
    <source>
        <dbReference type="EMBL" id="GAI42207.1"/>
    </source>
</evidence>
<dbReference type="AlphaFoldDB" id="X1NDV5"/>
<dbReference type="EMBL" id="BARV01025236">
    <property type="protein sequence ID" value="GAI42207.1"/>
    <property type="molecule type" value="Genomic_DNA"/>
</dbReference>
<comment type="cofactor">
    <cofactor evidence="1">
        <name>NAD(+)</name>
        <dbReference type="ChEBI" id="CHEBI:57540"/>
    </cofactor>
</comment>
<comment type="caution">
    <text evidence="6">The sequence shown here is derived from an EMBL/GenBank/DDBJ whole genome shotgun (WGS) entry which is preliminary data.</text>
</comment>
<reference evidence="6" key="1">
    <citation type="journal article" date="2014" name="Front. Microbiol.">
        <title>High frequency of phylogenetically diverse reductive dehalogenase-homologous genes in deep subseafloor sedimentary metagenomes.</title>
        <authorList>
            <person name="Kawai M."/>
            <person name="Futagami T."/>
            <person name="Toyoda A."/>
            <person name="Takaki Y."/>
            <person name="Nishi S."/>
            <person name="Hori S."/>
            <person name="Arai W."/>
            <person name="Tsubouchi T."/>
            <person name="Morono Y."/>
            <person name="Uchiyama I."/>
            <person name="Ito T."/>
            <person name="Fujiyama A."/>
            <person name="Inagaki F."/>
            <person name="Takami H."/>
        </authorList>
    </citation>
    <scope>NUCLEOTIDE SEQUENCE</scope>
    <source>
        <strain evidence="6">Expedition CK06-06</strain>
    </source>
</reference>
<evidence type="ECO:0000256" key="1">
    <source>
        <dbReference type="ARBA" id="ARBA00001911"/>
    </source>
</evidence>
<dbReference type="Pfam" id="PF01370">
    <property type="entry name" value="Epimerase"/>
    <property type="match status" value="1"/>
</dbReference>
<keyword evidence="2" id="KW-0210">Decarboxylase</keyword>
<evidence type="ECO:0000256" key="4">
    <source>
        <dbReference type="ARBA" id="ARBA00023239"/>
    </source>
</evidence>
<feature type="domain" description="NAD-dependent epimerase/dehydratase" evidence="5">
    <location>
        <begin position="3"/>
        <end position="73"/>
    </location>
</feature>
<accession>X1NDV5</accession>
<sequence length="73" mass="8155">MNILVTGGAGFIGSHLVDKLIKEGHKVIVIDNLSTGKKENLNPEADFHNFDICDFEKIKPLFQDIDYVFHLAA</sequence>
<dbReference type="SUPFAM" id="SSF51735">
    <property type="entry name" value="NAD(P)-binding Rossmann-fold domains"/>
    <property type="match status" value="1"/>
</dbReference>
<dbReference type="GO" id="GO:0048040">
    <property type="term" value="F:UDP-glucuronate decarboxylase activity"/>
    <property type="evidence" value="ECO:0007669"/>
    <property type="project" value="TreeGrafter"/>
</dbReference>
<name>X1NDV5_9ZZZZ</name>
<dbReference type="Gene3D" id="3.40.50.720">
    <property type="entry name" value="NAD(P)-binding Rossmann-like Domain"/>
    <property type="match status" value="1"/>
</dbReference>
<proteinExistence type="predicted"/>
<dbReference type="PANTHER" id="PTHR43078:SF6">
    <property type="entry name" value="UDP-GLUCURONIC ACID DECARBOXYLASE 1"/>
    <property type="match status" value="1"/>
</dbReference>
<dbReference type="InterPro" id="IPR044516">
    <property type="entry name" value="UXS-like"/>
</dbReference>